<accession>A0A1I5PAE2</accession>
<evidence type="ECO:0000313" key="3">
    <source>
        <dbReference type="EMBL" id="SFP30491.1"/>
    </source>
</evidence>
<name>A0A1I5PAE2_9BACI</name>
<dbReference type="AlphaFoldDB" id="A0A1I5PAE2"/>
<reference evidence="3 4" key="1">
    <citation type="submission" date="2016-10" db="EMBL/GenBank/DDBJ databases">
        <authorList>
            <person name="de Groot N.N."/>
        </authorList>
    </citation>
    <scope>NUCLEOTIDE SEQUENCE [LARGE SCALE GENOMIC DNA]</scope>
    <source>
        <strain evidence="3 4">DSM 17073</strain>
    </source>
</reference>
<dbReference type="STRING" id="306540.SAMN05421839_11347"/>
<organism evidence="3 4">
    <name type="scientific">Halolactibacillus halophilus</name>
    <dbReference type="NCBI Taxonomy" id="306540"/>
    <lineage>
        <taxon>Bacteria</taxon>
        <taxon>Bacillati</taxon>
        <taxon>Bacillota</taxon>
        <taxon>Bacilli</taxon>
        <taxon>Bacillales</taxon>
        <taxon>Bacillaceae</taxon>
        <taxon>Halolactibacillus</taxon>
    </lineage>
</organism>
<keyword evidence="1" id="KW-0472">Membrane</keyword>
<dbReference type="EMBL" id="BJWI01000014">
    <property type="protein sequence ID" value="GEM01660.1"/>
    <property type="molecule type" value="Genomic_DNA"/>
</dbReference>
<feature type="transmembrane region" description="Helical" evidence="1">
    <location>
        <begin position="33"/>
        <end position="54"/>
    </location>
</feature>
<evidence type="ECO:0000313" key="2">
    <source>
        <dbReference type="EMBL" id="GEM01660.1"/>
    </source>
</evidence>
<gene>
    <name evidence="2" type="ORF">HHA03_11920</name>
    <name evidence="3" type="ORF">SAMN05421839_11347</name>
</gene>
<keyword evidence="5" id="KW-1185">Reference proteome</keyword>
<evidence type="ECO:0000313" key="5">
    <source>
        <dbReference type="Proteomes" id="UP000321547"/>
    </source>
</evidence>
<keyword evidence="1" id="KW-1133">Transmembrane helix</keyword>
<proteinExistence type="predicted"/>
<dbReference type="Proteomes" id="UP000242243">
    <property type="component" value="Unassembled WGS sequence"/>
</dbReference>
<dbReference type="Proteomes" id="UP000321547">
    <property type="component" value="Unassembled WGS sequence"/>
</dbReference>
<keyword evidence="1" id="KW-0812">Transmembrane</keyword>
<protein>
    <submittedName>
        <fullName evidence="3">Uncharacterized protein</fullName>
    </submittedName>
</protein>
<evidence type="ECO:0000256" key="1">
    <source>
        <dbReference type="SAM" id="Phobius"/>
    </source>
</evidence>
<reference evidence="2 5" key="2">
    <citation type="submission" date="2019-07" db="EMBL/GenBank/DDBJ databases">
        <title>Whole genome shotgun sequence of Halolactibacillus halophilus NBRC 100868.</title>
        <authorList>
            <person name="Hosoyama A."/>
            <person name="Uohara A."/>
            <person name="Ohji S."/>
            <person name="Ichikawa N."/>
        </authorList>
    </citation>
    <scope>NUCLEOTIDE SEQUENCE [LARGE SCALE GENOMIC DNA]</scope>
    <source>
        <strain evidence="2 5">NBRC 100868</strain>
    </source>
</reference>
<evidence type="ECO:0000313" key="4">
    <source>
        <dbReference type="Proteomes" id="UP000242243"/>
    </source>
</evidence>
<dbReference type="EMBL" id="FOXC01000013">
    <property type="protein sequence ID" value="SFP30491.1"/>
    <property type="molecule type" value="Genomic_DNA"/>
</dbReference>
<sequence>MNLNYGEVASAFISGEMNENARIKVNNGLKLTIMGYFSFFLSIFVEFMVKVVYYKACHRFVCDRSIELQKLVSEWIKHHLNSHAS</sequence>